<organism evidence="2 3">
    <name type="scientific">Vitis vinifera</name>
    <name type="common">Grape</name>
    <dbReference type="NCBI Taxonomy" id="29760"/>
    <lineage>
        <taxon>Eukaryota</taxon>
        <taxon>Viridiplantae</taxon>
        <taxon>Streptophyta</taxon>
        <taxon>Embryophyta</taxon>
        <taxon>Tracheophyta</taxon>
        <taxon>Spermatophyta</taxon>
        <taxon>Magnoliopsida</taxon>
        <taxon>eudicotyledons</taxon>
        <taxon>Gunneridae</taxon>
        <taxon>Pentapetalae</taxon>
        <taxon>rosids</taxon>
        <taxon>Vitales</taxon>
        <taxon>Vitaceae</taxon>
        <taxon>Viteae</taxon>
        <taxon>Vitis</taxon>
    </lineage>
</organism>
<comment type="similarity">
    <text evidence="1">Belongs to the plant dirigent protein family.</text>
</comment>
<name>A0A438JLA4_VITVI</name>
<comment type="caution">
    <text evidence="2">The sequence shown here is derived from an EMBL/GenBank/DDBJ whole genome shotgun (WGS) entry which is preliminary data.</text>
</comment>
<accession>A0A438JLA4</accession>
<dbReference type="Proteomes" id="UP000288805">
    <property type="component" value="Unassembled WGS sequence"/>
</dbReference>
<reference evidence="2 3" key="1">
    <citation type="journal article" date="2018" name="PLoS Genet.">
        <title>Population sequencing reveals clonal diversity and ancestral inbreeding in the grapevine cultivar Chardonnay.</title>
        <authorList>
            <person name="Roach M.J."/>
            <person name="Johnson D.L."/>
            <person name="Bohlmann J."/>
            <person name="van Vuuren H.J."/>
            <person name="Jones S.J."/>
            <person name="Pretorius I.S."/>
            <person name="Schmidt S.A."/>
            <person name="Borneman A.R."/>
        </authorList>
    </citation>
    <scope>NUCLEOTIDE SEQUENCE [LARGE SCALE GENOMIC DNA]</scope>
    <source>
        <strain evidence="3">cv. Chardonnay</strain>
        <tissue evidence="2">Leaf</tissue>
    </source>
</reference>
<comment type="subcellular location">
    <subcellularLocation>
        <location evidence="1">Secreted</location>
        <location evidence="1">Extracellular space</location>
        <location evidence="1">Apoplast</location>
    </subcellularLocation>
</comment>
<comment type="subunit">
    <text evidence="1">Homodimer.</text>
</comment>
<dbReference type="GO" id="GO:0048046">
    <property type="term" value="C:apoplast"/>
    <property type="evidence" value="ECO:0007669"/>
    <property type="project" value="UniProtKB-SubCell"/>
</dbReference>
<sequence length="66" mass="7360">MGLKEEKLSHLHFYLHDIISGPEPTAVRVVEAAMINKSATVFNTVFMMDDLLTEEPEPNSKMVGKA</sequence>
<dbReference type="AlphaFoldDB" id="A0A438JLA4"/>
<dbReference type="InterPro" id="IPR004265">
    <property type="entry name" value="Dirigent"/>
</dbReference>
<dbReference type="Pfam" id="PF03018">
    <property type="entry name" value="Dirigent"/>
    <property type="match status" value="1"/>
</dbReference>
<evidence type="ECO:0000256" key="1">
    <source>
        <dbReference type="RuleBase" id="RU363099"/>
    </source>
</evidence>
<comment type="function">
    <text evidence="1">Dirigent proteins impart stereoselectivity on the phenoxy radical-coupling reaction, yielding optically active lignans from two molecules of coniferyl alcohol in the biosynthesis of lignans, flavonolignans, and alkaloids and thus plays a central role in plant secondary metabolism.</text>
</comment>
<gene>
    <name evidence="2" type="primary">DIR11_0</name>
    <name evidence="2" type="ORF">CK203_012184</name>
</gene>
<protein>
    <recommendedName>
        <fullName evidence="1">Dirigent protein</fullName>
    </recommendedName>
</protein>
<evidence type="ECO:0000313" key="3">
    <source>
        <dbReference type="Proteomes" id="UP000288805"/>
    </source>
</evidence>
<evidence type="ECO:0000313" key="2">
    <source>
        <dbReference type="EMBL" id="RVX09724.1"/>
    </source>
</evidence>
<keyword evidence="1" id="KW-0964">Secreted</keyword>
<dbReference type="PANTHER" id="PTHR21495">
    <property type="entry name" value="NUCLEOPORIN-RELATED"/>
    <property type="match status" value="1"/>
</dbReference>
<proteinExistence type="inferred from homology"/>
<keyword evidence="1" id="KW-0052">Apoplast</keyword>
<dbReference type="EMBL" id="QGNW01000037">
    <property type="protein sequence ID" value="RVX09724.1"/>
    <property type="molecule type" value="Genomic_DNA"/>
</dbReference>